<protein>
    <submittedName>
        <fullName evidence="2">Type 4a pilus biogenesis lipoprotein PilP</fullName>
    </submittedName>
</protein>
<feature type="region of interest" description="Disordered" evidence="1">
    <location>
        <begin position="72"/>
        <end position="109"/>
    </location>
</feature>
<evidence type="ECO:0000313" key="2">
    <source>
        <dbReference type="EMBL" id="GAA3971282.1"/>
    </source>
</evidence>
<dbReference type="InterPro" id="IPR007446">
    <property type="entry name" value="PilP"/>
</dbReference>
<accession>A0ABP7PTY9</accession>
<dbReference type="RefSeq" id="WP_344807989.1">
    <property type="nucleotide sequence ID" value="NZ_BAABBO010000014.1"/>
</dbReference>
<dbReference type="PIRSF" id="PIRSF016481">
    <property type="entry name" value="Pilus_assembly_PilP"/>
    <property type="match status" value="1"/>
</dbReference>
<reference evidence="3" key="1">
    <citation type="journal article" date="2019" name="Int. J. Syst. Evol. Microbiol.">
        <title>The Global Catalogue of Microorganisms (GCM) 10K type strain sequencing project: providing services to taxonomists for standard genome sequencing and annotation.</title>
        <authorList>
            <consortium name="The Broad Institute Genomics Platform"/>
            <consortium name="The Broad Institute Genome Sequencing Center for Infectious Disease"/>
            <person name="Wu L."/>
            <person name="Ma J."/>
        </authorList>
    </citation>
    <scope>NUCLEOTIDE SEQUENCE [LARGE SCALE GENOMIC DNA]</scope>
    <source>
        <strain evidence="3">JCM 17555</strain>
    </source>
</reference>
<evidence type="ECO:0000313" key="3">
    <source>
        <dbReference type="Proteomes" id="UP001501337"/>
    </source>
</evidence>
<evidence type="ECO:0000256" key="1">
    <source>
        <dbReference type="SAM" id="MobiDB-lite"/>
    </source>
</evidence>
<keyword evidence="2" id="KW-0449">Lipoprotein</keyword>
<dbReference type="EMBL" id="BAABBO010000014">
    <property type="protein sequence ID" value="GAA3971282.1"/>
    <property type="molecule type" value="Genomic_DNA"/>
</dbReference>
<feature type="compositionally biased region" description="Basic and acidic residues" evidence="1">
    <location>
        <begin position="90"/>
        <end position="109"/>
    </location>
</feature>
<proteinExistence type="predicted"/>
<comment type="caution">
    <text evidence="2">The sequence shown here is derived from an EMBL/GenBank/DDBJ whole genome shotgun (WGS) entry which is preliminary data.</text>
</comment>
<keyword evidence="3" id="KW-1185">Reference proteome</keyword>
<dbReference type="Proteomes" id="UP001501337">
    <property type="component" value="Unassembled WGS sequence"/>
</dbReference>
<organism evidence="2 3">
    <name type="scientific">Allohahella marinimesophila</name>
    <dbReference type="NCBI Taxonomy" id="1054972"/>
    <lineage>
        <taxon>Bacteria</taxon>
        <taxon>Pseudomonadati</taxon>
        <taxon>Pseudomonadota</taxon>
        <taxon>Gammaproteobacteria</taxon>
        <taxon>Oceanospirillales</taxon>
        <taxon>Hahellaceae</taxon>
        <taxon>Allohahella</taxon>
    </lineage>
</organism>
<sequence length="192" mass="21317">MFTNDFLPGAGLRLMRAGCVGALSLTLLAGCADDKGFEDLREFIAAEQAKPKRAIPPLPEFQTYQAFSYSAADRRSPFQPPREVQLADVEQTKPKSDVKPDENRPKEPLESFSIGNLDMVGTLNRAGQQQLFALVRDRDGGIHRVQLGQYMGTNHGRVVSITPDQIELIEIVPDGQNGWFERPRVLALKEPV</sequence>
<dbReference type="Pfam" id="PF04351">
    <property type="entry name" value="PilP"/>
    <property type="match status" value="1"/>
</dbReference>
<gene>
    <name evidence="2" type="primary">pilP</name>
    <name evidence="2" type="ORF">GCM10022278_30880</name>
</gene>
<dbReference type="Gene3D" id="2.30.30.830">
    <property type="match status" value="1"/>
</dbReference>
<name>A0ABP7PTY9_9GAMM</name>